<dbReference type="RefSeq" id="WP_111174989.1">
    <property type="nucleotide sequence ID" value="NZ_POUD01000001.1"/>
</dbReference>
<organism evidence="1 2">
    <name type="scientific">Nonomuraea aridisoli</name>
    <dbReference type="NCBI Taxonomy" id="2070368"/>
    <lineage>
        <taxon>Bacteria</taxon>
        <taxon>Bacillati</taxon>
        <taxon>Actinomycetota</taxon>
        <taxon>Actinomycetes</taxon>
        <taxon>Streptosporangiales</taxon>
        <taxon>Streptosporangiaceae</taxon>
        <taxon>Nonomuraea</taxon>
    </lineage>
</organism>
<dbReference type="OrthoDB" id="6636929at2"/>
<name>A0A2W2FG60_9ACTN</name>
<proteinExistence type="predicted"/>
<reference evidence="1 2" key="1">
    <citation type="submission" date="2018-01" db="EMBL/GenBank/DDBJ databases">
        <title>Draft genome sequence of Nonomuraea sp. KC333.</title>
        <authorList>
            <person name="Sahin N."/>
            <person name="Saygin H."/>
            <person name="Ay H."/>
        </authorList>
    </citation>
    <scope>NUCLEOTIDE SEQUENCE [LARGE SCALE GENOMIC DNA]</scope>
    <source>
        <strain evidence="1 2">KC333</strain>
    </source>
</reference>
<comment type="caution">
    <text evidence="1">The sequence shown here is derived from an EMBL/GenBank/DDBJ whole genome shotgun (WGS) entry which is preliminary data.</text>
</comment>
<evidence type="ECO:0000313" key="1">
    <source>
        <dbReference type="EMBL" id="PZG23688.1"/>
    </source>
</evidence>
<dbReference type="EMBL" id="POUD01000001">
    <property type="protein sequence ID" value="PZG23688.1"/>
    <property type="molecule type" value="Genomic_DNA"/>
</dbReference>
<dbReference type="Proteomes" id="UP000249304">
    <property type="component" value="Unassembled WGS sequence"/>
</dbReference>
<accession>A0A2W2FG60</accession>
<evidence type="ECO:0000313" key="2">
    <source>
        <dbReference type="Proteomes" id="UP000249304"/>
    </source>
</evidence>
<keyword evidence="2" id="KW-1185">Reference proteome</keyword>
<sequence length="120" mass="12738">MIGEEAWAYYYVDFPVVRIRADEVTGRSTGVSGARALVVADDRVTLVGGYGEECDRVVVGSLEGQDFRVGGPGRLAMPGERPVPREAAVLGRGGELHVVAGHHWLKLGIEDLAGPDGPAR</sequence>
<gene>
    <name evidence="1" type="ORF">C1J01_00215</name>
</gene>
<protein>
    <submittedName>
        <fullName evidence="1">Uncharacterized protein</fullName>
    </submittedName>
</protein>
<dbReference type="AlphaFoldDB" id="A0A2W2FG60"/>